<dbReference type="EMBL" id="UINC01052778">
    <property type="protein sequence ID" value="SVB68502.1"/>
    <property type="molecule type" value="Genomic_DNA"/>
</dbReference>
<accession>A0A382G0V4</accession>
<sequence>MDSKAWITVDSVIANTLQLPVGALALSNGANNNIGIPQTSFVRITGPSGVFNITGITKPAKAGNNNPDGTIIILYNTTSQNMTITNDSGSSTAANRIYTNTGSDVATTGTGTVIFIYSVTDSRWILLSSLA</sequence>
<organism evidence="1">
    <name type="scientific">marine metagenome</name>
    <dbReference type="NCBI Taxonomy" id="408172"/>
    <lineage>
        <taxon>unclassified sequences</taxon>
        <taxon>metagenomes</taxon>
        <taxon>ecological metagenomes</taxon>
    </lineage>
</organism>
<reference evidence="1" key="1">
    <citation type="submission" date="2018-05" db="EMBL/GenBank/DDBJ databases">
        <authorList>
            <person name="Lanie J.A."/>
            <person name="Ng W.-L."/>
            <person name="Kazmierczak K.M."/>
            <person name="Andrzejewski T.M."/>
            <person name="Davidsen T.M."/>
            <person name="Wayne K.J."/>
            <person name="Tettelin H."/>
            <person name="Glass J.I."/>
            <person name="Rusch D."/>
            <person name="Podicherti R."/>
            <person name="Tsui H.-C.T."/>
            <person name="Winkler M.E."/>
        </authorList>
    </citation>
    <scope>NUCLEOTIDE SEQUENCE</scope>
</reference>
<name>A0A382G0V4_9ZZZZ</name>
<evidence type="ECO:0000313" key="1">
    <source>
        <dbReference type="EMBL" id="SVB68502.1"/>
    </source>
</evidence>
<protein>
    <submittedName>
        <fullName evidence="1">Uncharacterized protein</fullName>
    </submittedName>
</protein>
<dbReference type="AlphaFoldDB" id="A0A382G0V4"/>
<proteinExistence type="predicted"/>
<gene>
    <name evidence="1" type="ORF">METZ01_LOCUS221356</name>
</gene>